<dbReference type="OrthoDB" id="10651103at2759"/>
<gene>
    <name evidence="2" type="ORF">CABS02_13366</name>
</gene>
<name>A0A9P9X3F0_9PEZI</name>
<evidence type="ECO:0000313" key="3">
    <source>
        <dbReference type="Proteomes" id="UP001056436"/>
    </source>
</evidence>
<dbReference type="EMBL" id="SDAQ01000149">
    <property type="protein sequence ID" value="KAI3534045.1"/>
    <property type="molecule type" value="Genomic_DNA"/>
</dbReference>
<evidence type="ECO:0000256" key="1">
    <source>
        <dbReference type="SAM" id="MobiDB-lite"/>
    </source>
</evidence>
<comment type="caution">
    <text evidence="2">The sequence shown here is derived from an EMBL/GenBank/DDBJ whole genome shotgun (WGS) entry which is preliminary data.</text>
</comment>
<organism evidence="2 3">
    <name type="scientific">Colletotrichum abscissum</name>
    <dbReference type="NCBI Taxonomy" id="1671311"/>
    <lineage>
        <taxon>Eukaryota</taxon>
        <taxon>Fungi</taxon>
        <taxon>Dikarya</taxon>
        <taxon>Ascomycota</taxon>
        <taxon>Pezizomycotina</taxon>
        <taxon>Sordariomycetes</taxon>
        <taxon>Hypocreomycetidae</taxon>
        <taxon>Glomerellales</taxon>
        <taxon>Glomerellaceae</taxon>
        <taxon>Colletotrichum</taxon>
        <taxon>Colletotrichum acutatum species complex</taxon>
    </lineage>
</organism>
<dbReference type="Proteomes" id="UP001056436">
    <property type="component" value="Unassembled WGS sequence"/>
</dbReference>
<accession>A0A9P9X3F0</accession>
<evidence type="ECO:0000313" key="2">
    <source>
        <dbReference type="EMBL" id="KAI3534045.1"/>
    </source>
</evidence>
<protein>
    <submittedName>
        <fullName evidence="2">Uncharacterized protein</fullName>
    </submittedName>
</protein>
<reference evidence="2" key="1">
    <citation type="submission" date="2019-01" db="EMBL/GenBank/DDBJ databases">
        <title>Colletotrichum abscissum LGMF1257.</title>
        <authorList>
            <person name="Baroncelli R."/>
        </authorList>
    </citation>
    <scope>NUCLEOTIDE SEQUENCE</scope>
    <source>
        <strain evidence="2">Ca142</strain>
    </source>
</reference>
<keyword evidence="3" id="KW-1185">Reference proteome</keyword>
<sequence length="209" mass="22225">MPQLPQMDKTAGPMPPFPRSHGPMPNGPPMPAATSGHCTACPRLALALVRESLDNQPTRMLSGSALAVAAQDMKSGDAALIGWADVSMCMPKAGRPGDAKTWDRSPTHLMSIALQRGSSAPRSMSLAPPAHACPQPTPQGCPDWASARDALVRASALLRVRQAFRHCVRRTSSIGATNVSNCHGCPEKAFPQLDYFVMEHAGDKEPALR</sequence>
<proteinExistence type="predicted"/>
<dbReference type="AlphaFoldDB" id="A0A9P9X3F0"/>
<feature type="region of interest" description="Disordered" evidence="1">
    <location>
        <begin position="1"/>
        <end position="35"/>
    </location>
</feature>